<dbReference type="RefSeq" id="WP_317084068.1">
    <property type="nucleotide sequence ID" value="NZ_CP136594.1"/>
</dbReference>
<keyword evidence="2" id="KW-1185">Reference proteome</keyword>
<dbReference type="Gene3D" id="3.40.630.40">
    <property type="entry name" value="Zn-dependent exopeptidases"/>
    <property type="match status" value="1"/>
</dbReference>
<dbReference type="Pfam" id="PF05013">
    <property type="entry name" value="FGase"/>
    <property type="match status" value="1"/>
</dbReference>
<dbReference type="SUPFAM" id="SSF53187">
    <property type="entry name" value="Zn-dependent exopeptidases"/>
    <property type="match status" value="1"/>
</dbReference>
<reference evidence="1 2" key="1">
    <citation type="submission" date="2023-10" db="EMBL/GenBank/DDBJ databases">
        <title>Complete genome sequence of a Sphingomonadaceae bacterium.</title>
        <authorList>
            <person name="Yan C."/>
        </authorList>
    </citation>
    <scope>NUCLEOTIDE SEQUENCE [LARGE SCALE GENOMIC DNA]</scope>
    <source>
        <strain evidence="1 2">SCSIO 66989</strain>
    </source>
</reference>
<dbReference type="EMBL" id="CP136594">
    <property type="protein sequence ID" value="WOE76386.1"/>
    <property type="molecule type" value="Genomic_DNA"/>
</dbReference>
<name>A0AA97FA57_9SPHN</name>
<sequence length="310" mass="34279">MALDLTGDNSFWRSGDAGFAIGQTPVLLSVPHSGRNYPDALLNNLRVPSHALQKLEDRYADLLISEAVKDNHEALSALAPRAWIDLNRHLDDLDRCAITGIAASSALQPLPKVKWHERAGQKGSPYRASVGLGLVPTRLNSYGDLWRDRWAMADIAQRIEQVHAPYHQAIAERLDQRLSLFGCAILLDIHSMPSLPNEAGKPETPVQILFGDRFGASAPDGLISQMERLTRDHGFRTGRNRPYAGGYILDRHNRPDGPIYAVQVEVDRALYLDRQGVPGRAIEAVRRLIAALANVAADYAYGMRRIEAAE</sequence>
<dbReference type="Proteomes" id="UP001302429">
    <property type="component" value="Chromosome"/>
</dbReference>
<organism evidence="1 2">
    <name type="scientific">Alterisphingorhabdus coralli</name>
    <dbReference type="NCBI Taxonomy" id="3071408"/>
    <lineage>
        <taxon>Bacteria</taxon>
        <taxon>Pseudomonadati</taxon>
        <taxon>Pseudomonadota</taxon>
        <taxon>Alphaproteobacteria</taxon>
        <taxon>Sphingomonadales</taxon>
        <taxon>Sphingomonadaceae</taxon>
        <taxon>Alterisphingorhabdus (ex Yan et al. 2024)</taxon>
    </lineage>
</organism>
<evidence type="ECO:0000313" key="2">
    <source>
        <dbReference type="Proteomes" id="UP001302429"/>
    </source>
</evidence>
<evidence type="ECO:0000313" key="1">
    <source>
        <dbReference type="EMBL" id="WOE76386.1"/>
    </source>
</evidence>
<protein>
    <submittedName>
        <fullName evidence="1">N-formylglutamate amidohydrolase</fullName>
    </submittedName>
</protein>
<dbReference type="InterPro" id="IPR007709">
    <property type="entry name" value="N-FG_amidohydro"/>
</dbReference>
<dbReference type="AlphaFoldDB" id="A0AA97FA57"/>
<proteinExistence type="predicted"/>
<accession>A0AA97FA57</accession>
<gene>
    <name evidence="1" type="ORF">RB602_06640</name>
</gene>
<dbReference type="KEGG" id="acoa:RB602_06640"/>